<proteinExistence type="predicted"/>
<protein>
    <submittedName>
        <fullName evidence="2">Uncharacterized protein</fullName>
    </submittedName>
</protein>
<gene>
    <name evidence="2" type="ORF">SVIM_LOCUS508804</name>
</gene>
<feature type="chain" id="PRO_5026776432" evidence="1">
    <location>
        <begin position="17"/>
        <end position="100"/>
    </location>
</feature>
<reference evidence="2" key="1">
    <citation type="submission" date="2019-03" db="EMBL/GenBank/DDBJ databases">
        <authorList>
            <person name="Mank J."/>
            <person name="Almeida P."/>
        </authorList>
    </citation>
    <scope>NUCLEOTIDE SEQUENCE</scope>
    <source>
        <strain evidence="2">78183</strain>
    </source>
</reference>
<sequence>MPLLPVATLCLTLVHANTTSTATNTPRELVLDIVNKAFLALTLSVVSLLPLLPVATLCVVPLLPEPSLCLTLALLFFLASKGPLNLVQNSCHCLSFLLLF</sequence>
<accession>A0A6N2NIU5</accession>
<dbReference type="EMBL" id="CAADRP010002318">
    <property type="protein sequence ID" value="VFU65961.1"/>
    <property type="molecule type" value="Genomic_DNA"/>
</dbReference>
<evidence type="ECO:0000313" key="2">
    <source>
        <dbReference type="EMBL" id="VFU65961.1"/>
    </source>
</evidence>
<feature type="signal peptide" evidence="1">
    <location>
        <begin position="1"/>
        <end position="16"/>
    </location>
</feature>
<dbReference type="AlphaFoldDB" id="A0A6N2NIU5"/>
<name>A0A6N2NIU5_SALVM</name>
<organism evidence="2">
    <name type="scientific">Salix viminalis</name>
    <name type="common">Common osier</name>
    <name type="synonym">Basket willow</name>
    <dbReference type="NCBI Taxonomy" id="40686"/>
    <lineage>
        <taxon>Eukaryota</taxon>
        <taxon>Viridiplantae</taxon>
        <taxon>Streptophyta</taxon>
        <taxon>Embryophyta</taxon>
        <taxon>Tracheophyta</taxon>
        <taxon>Spermatophyta</taxon>
        <taxon>Magnoliopsida</taxon>
        <taxon>eudicotyledons</taxon>
        <taxon>Gunneridae</taxon>
        <taxon>Pentapetalae</taxon>
        <taxon>rosids</taxon>
        <taxon>fabids</taxon>
        <taxon>Malpighiales</taxon>
        <taxon>Salicaceae</taxon>
        <taxon>Saliceae</taxon>
        <taxon>Salix</taxon>
    </lineage>
</organism>
<keyword evidence="1" id="KW-0732">Signal</keyword>
<evidence type="ECO:0000256" key="1">
    <source>
        <dbReference type="SAM" id="SignalP"/>
    </source>
</evidence>